<feature type="compositionally biased region" description="Gly residues" evidence="1">
    <location>
        <begin position="138"/>
        <end position="151"/>
    </location>
</feature>
<evidence type="ECO:0000256" key="1">
    <source>
        <dbReference type="SAM" id="MobiDB-lite"/>
    </source>
</evidence>
<proteinExistence type="predicted"/>
<evidence type="ECO:0000313" key="2">
    <source>
        <dbReference type="EMBL" id="RCG13910.1"/>
    </source>
</evidence>
<comment type="caution">
    <text evidence="2">The sequence shown here is derived from an EMBL/GenBank/DDBJ whole genome shotgun (WGS) entry which is preliminary data.</text>
</comment>
<sequence>MRGQRSQRSHTSRAARGSQGRRKSGGRTRSRRGGRIAASAALVCLGAPLLGGCGGSGDEGYVAVGAGEPSGGSGDGSDAGEGGGKVRLVPLPGEGGEDGGDKGGDARRGDGGGGGGSGRDGEQDGPAGAGEDREGDGDGSAAGGGSGGGRPPGSPASGSGDTSAGGGPGAGGGGGSPSPGDSGGSGGSGGSSGGSGGPDTEHDGPAVLTAGEPQRAKADKRWCEKVTVRLANTGGRPVTGGKITFSTHIIGGLGVDWATRESTRALPVPIDAGEKKEKTWKVCVDAWRVPLGMHVETREVELSGWKER</sequence>
<protein>
    <submittedName>
        <fullName evidence="2">Uncharacterized protein</fullName>
    </submittedName>
</protein>
<feature type="region of interest" description="Disordered" evidence="1">
    <location>
        <begin position="55"/>
        <end position="218"/>
    </location>
</feature>
<organism evidence="2 3">
    <name type="scientific">Streptomyces diacarni</name>
    <dbReference type="NCBI Taxonomy" id="2800381"/>
    <lineage>
        <taxon>Bacteria</taxon>
        <taxon>Bacillati</taxon>
        <taxon>Actinomycetota</taxon>
        <taxon>Actinomycetes</taxon>
        <taxon>Kitasatosporales</taxon>
        <taxon>Streptomycetaceae</taxon>
        <taxon>Streptomyces</taxon>
    </lineage>
</organism>
<accession>A0A367E9I5</accession>
<reference evidence="2 3" key="1">
    <citation type="submission" date="2018-06" db="EMBL/GenBank/DDBJ databases">
        <title>Streptomyces reniochalinae sp. nov. and Streptomyces diacarnus sp. nov. from marine sponges.</title>
        <authorList>
            <person name="Li L."/>
        </authorList>
    </citation>
    <scope>NUCLEOTIDE SEQUENCE [LARGE SCALE GENOMIC DNA]</scope>
    <source>
        <strain evidence="2 3">LHW51701</strain>
    </source>
</reference>
<dbReference type="EMBL" id="QOIN01000073">
    <property type="protein sequence ID" value="RCG13910.1"/>
    <property type="molecule type" value="Genomic_DNA"/>
</dbReference>
<feature type="region of interest" description="Disordered" evidence="1">
    <location>
        <begin position="1"/>
        <end position="37"/>
    </location>
</feature>
<keyword evidence="3" id="KW-1185">Reference proteome</keyword>
<feature type="compositionally biased region" description="Gly residues" evidence="1">
    <location>
        <begin position="163"/>
        <end position="197"/>
    </location>
</feature>
<dbReference type="PRINTS" id="PR01228">
    <property type="entry name" value="EGGSHELL"/>
</dbReference>
<dbReference type="AlphaFoldDB" id="A0A367E9I5"/>
<feature type="compositionally biased region" description="Gly residues" evidence="1">
    <location>
        <begin position="68"/>
        <end position="85"/>
    </location>
</feature>
<evidence type="ECO:0000313" key="3">
    <source>
        <dbReference type="Proteomes" id="UP000252914"/>
    </source>
</evidence>
<feature type="compositionally biased region" description="Basic residues" evidence="1">
    <location>
        <begin position="1"/>
        <end position="34"/>
    </location>
</feature>
<feature type="compositionally biased region" description="Basic and acidic residues" evidence="1">
    <location>
        <begin position="99"/>
        <end position="110"/>
    </location>
</feature>
<name>A0A367E9I5_9ACTN</name>
<dbReference type="Proteomes" id="UP000252914">
    <property type="component" value="Unassembled WGS sequence"/>
</dbReference>
<gene>
    <name evidence="2" type="ORF">DTL70_32455</name>
</gene>